<dbReference type="Proteomes" id="UP000094828">
    <property type="component" value="Unassembled WGS sequence"/>
</dbReference>
<reference evidence="1 2" key="1">
    <citation type="submission" date="2016-05" db="EMBL/GenBank/DDBJ databases">
        <title>Genomic and physiological characterization of Planctopirus sp. isolated from fresh water lake.</title>
        <authorList>
            <person name="Subhash Y."/>
            <person name="Ramana C."/>
        </authorList>
    </citation>
    <scope>NUCLEOTIDE SEQUENCE [LARGE SCALE GENOMIC DNA]</scope>
    <source>
        <strain evidence="1 2">JC280</strain>
    </source>
</reference>
<dbReference type="GO" id="GO:0004642">
    <property type="term" value="F:phosphoribosylformylglycinamidine synthase activity"/>
    <property type="evidence" value="ECO:0007669"/>
    <property type="project" value="TreeGrafter"/>
</dbReference>
<dbReference type="OrthoDB" id="9804441at2"/>
<dbReference type="GO" id="GO:0006164">
    <property type="term" value="P:purine nucleotide biosynthetic process"/>
    <property type="evidence" value="ECO:0007669"/>
    <property type="project" value="TreeGrafter"/>
</dbReference>
<dbReference type="EMBL" id="LYDR01000039">
    <property type="protein sequence ID" value="ODA34601.1"/>
    <property type="molecule type" value="Genomic_DNA"/>
</dbReference>
<organism evidence="1 2">
    <name type="scientific">Planctopirus hydrillae</name>
    <dbReference type="NCBI Taxonomy" id="1841610"/>
    <lineage>
        <taxon>Bacteria</taxon>
        <taxon>Pseudomonadati</taxon>
        <taxon>Planctomycetota</taxon>
        <taxon>Planctomycetia</taxon>
        <taxon>Planctomycetales</taxon>
        <taxon>Planctomycetaceae</taxon>
        <taxon>Planctopirus</taxon>
    </lineage>
</organism>
<comment type="caution">
    <text evidence="1">The sequence shown here is derived from an EMBL/GenBank/DDBJ whole genome shotgun (WGS) entry which is preliminary data.</text>
</comment>
<dbReference type="Gene3D" id="3.40.50.880">
    <property type="match status" value="1"/>
</dbReference>
<dbReference type="PANTHER" id="PTHR10099:SF1">
    <property type="entry name" value="PHOSPHORIBOSYLFORMYLGLYCINAMIDINE SYNTHASE"/>
    <property type="match status" value="1"/>
</dbReference>
<dbReference type="InterPro" id="IPR029062">
    <property type="entry name" value="Class_I_gatase-like"/>
</dbReference>
<dbReference type="Pfam" id="PF13507">
    <property type="entry name" value="GATase_5"/>
    <property type="match status" value="2"/>
</dbReference>
<dbReference type="GO" id="GO:0005737">
    <property type="term" value="C:cytoplasm"/>
    <property type="evidence" value="ECO:0007669"/>
    <property type="project" value="TreeGrafter"/>
</dbReference>
<dbReference type="PANTHER" id="PTHR10099">
    <property type="entry name" value="PHOSPHORIBOSYLFORMYLGLYCINAMIDINE SYNTHASE"/>
    <property type="match status" value="1"/>
</dbReference>
<dbReference type="SMART" id="SM01211">
    <property type="entry name" value="GATase_5"/>
    <property type="match status" value="1"/>
</dbReference>
<keyword evidence="2" id="KW-1185">Reference proteome</keyword>
<proteinExistence type="predicted"/>
<dbReference type="STRING" id="1841610.A6X21_02655"/>
<evidence type="ECO:0000313" key="1">
    <source>
        <dbReference type="EMBL" id="ODA34601.1"/>
    </source>
</evidence>
<dbReference type="RefSeq" id="WP_068846071.1">
    <property type="nucleotide sequence ID" value="NZ_LYDR01000039.1"/>
</dbReference>
<accession>A0A1C3EMZ9</accession>
<dbReference type="SUPFAM" id="SSF52317">
    <property type="entry name" value="Class I glutamine amidotransferase-like"/>
    <property type="match status" value="1"/>
</dbReference>
<gene>
    <name evidence="1" type="ORF">A6X21_02655</name>
</gene>
<evidence type="ECO:0000313" key="2">
    <source>
        <dbReference type="Proteomes" id="UP000094828"/>
    </source>
</evidence>
<sequence>MISPRVCVLRAPGTNCDQETAHAFEICGGKPEVLHLNRILENPGRIKDYQILCIPGGFSYGDDIGSGVIFASQLKTALREEIGEFLAGDKLALGICNGFQTLLKAGVLPDGDEGWNQPDSGNQPAKATLTWNENGRYTARWVRLKVTSTNSIFLRGIDEIDLPMAHAEGRIAVRDAAVLTEWEARQQMALAYIPWRKYHNAERVTLLTAQAGGSPGSRQGTSALMEQGNPNGSIADLAGLCDPTGRVLGLMPHPERFLFATQHPNWTRMNLAGDGAGKQIFQNAIDYFA</sequence>
<protein>
    <submittedName>
        <fullName evidence="1">Phosphoribosylformylglycinamidine synthase</fullName>
    </submittedName>
</protein>
<dbReference type="AlphaFoldDB" id="A0A1C3EMZ9"/>
<name>A0A1C3EMZ9_9PLAN</name>